<keyword evidence="3" id="KW-1185">Reference proteome</keyword>
<feature type="transmembrane region" description="Helical" evidence="1">
    <location>
        <begin position="9"/>
        <end position="29"/>
    </location>
</feature>
<gene>
    <name evidence="2" type="ordered locus">Bacsa_0131</name>
</gene>
<sequence>MNNIDRIRTILNVIFMIGALASVILYFTQTDDKTLFFYVCGGSIFIKMIEYMLRFLLR</sequence>
<dbReference type="eggNOG" id="ENOG502ZIMS">
    <property type="taxonomic scope" value="Bacteria"/>
</dbReference>
<keyword evidence="1" id="KW-1133">Transmembrane helix</keyword>
<keyword evidence="1" id="KW-0812">Transmembrane</keyword>
<dbReference type="AlphaFoldDB" id="F0R5B9"/>
<evidence type="ECO:0000313" key="2">
    <source>
        <dbReference type="EMBL" id="ADY34743.1"/>
    </source>
</evidence>
<dbReference type="RefSeq" id="WP_013616205.1">
    <property type="nucleotide sequence ID" value="NC_015164.1"/>
</dbReference>
<feature type="transmembrane region" description="Helical" evidence="1">
    <location>
        <begin position="35"/>
        <end position="57"/>
    </location>
</feature>
<dbReference type="EMBL" id="CP002530">
    <property type="protein sequence ID" value="ADY34743.1"/>
    <property type="molecule type" value="Genomic_DNA"/>
</dbReference>
<name>F0R5B9_PHOSB</name>
<dbReference type="KEGG" id="bsa:Bacsa_0131"/>
<evidence type="ECO:0000256" key="1">
    <source>
        <dbReference type="SAM" id="Phobius"/>
    </source>
</evidence>
<dbReference type="STRING" id="667015.Bacsa_0131"/>
<keyword evidence="1" id="KW-0472">Membrane</keyword>
<reference evidence="2 3" key="1">
    <citation type="journal article" date="2011" name="Stand. Genomic Sci.">
        <title>Complete genome sequence of Bacteroides salanitronis type strain (BL78).</title>
        <authorList>
            <person name="Gronow S."/>
            <person name="Held B."/>
            <person name="Lucas S."/>
            <person name="Lapidus A."/>
            <person name="Del Rio T.G."/>
            <person name="Nolan M."/>
            <person name="Tice H."/>
            <person name="Deshpande S."/>
            <person name="Cheng J.F."/>
            <person name="Pitluck S."/>
            <person name="Liolios K."/>
            <person name="Pagani I."/>
            <person name="Ivanova N."/>
            <person name="Mavromatis K."/>
            <person name="Pati A."/>
            <person name="Tapia R."/>
            <person name="Han C."/>
            <person name="Goodwin L."/>
            <person name="Chen A."/>
            <person name="Palaniappan K."/>
            <person name="Land M."/>
            <person name="Hauser L."/>
            <person name="Chang Y.J."/>
            <person name="Jeffries C.D."/>
            <person name="Brambilla E.M."/>
            <person name="Rohde M."/>
            <person name="Goker M."/>
            <person name="Detter J.C."/>
            <person name="Woyke T."/>
            <person name="Bristow J."/>
            <person name="Markowitz V."/>
            <person name="Hugenholtz P."/>
            <person name="Kyrpides N.C."/>
            <person name="Klenk H.P."/>
            <person name="Eisen J.A."/>
        </authorList>
    </citation>
    <scope>NUCLEOTIDE SEQUENCE [LARGE SCALE GENOMIC DNA]</scope>
    <source>
        <strain evidence="2 3">DSM 18170</strain>
    </source>
</reference>
<dbReference type="Proteomes" id="UP000007486">
    <property type="component" value="Chromosome"/>
</dbReference>
<dbReference type="HOGENOM" id="CLU_210735_0_0_10"/>
<organism evidence="2 3">
    <name type="scientific">Phocaeicola salanitronis (strain DSM 18170 / JCM 13657 / CCUG 60908 / BL78)</name>
    <name type="common">Bacteroides salanitronis</name>
    <dbReference type="NCBI Taxonomy" id="667015"/>
    <lineage>
        <taxon>Bacteria</taxon>
        <taxon>Pseudomonadati</taxon>
        <taxon>Bacteroidota</taxon>
        <taxon>Bacteroidia</taxon>
        <taxon>Bacteroidales</taxon>
        <taxon>Bacteroidaceae</taxon>
        <taxon>Phocaeicola</taxon>
    </lineage>
</organism>
<accession>F0R5B9</accession>
<proteinExistence type="predicted"/>
<evidence type="ECO:0000313" key="3">
    <source>
        <dbReference type="Proteomes" id="UP000007486"/>
    </source>
</evidence>
<protein>
    <submittedName>
        <fullName evidence="2">Uncharacterized protein</fullName>
    </submittedName>
</protein>